<accession>A0A6A4PND5</accession>
<feature type="signal peptide" evidence="9">
    <location>
        <begin position="1"/>
        <end position="23"/>
    </location>
</feature>
<gene>
    <name evidence="11" type="ORF">Lalb_Chr12g0205871</name>
</gene>
<evidence type="ECO:0000259" key="10">
    <source>
        <dbReference type="SMART" id="SM00768"/>
    </source>
</evidence>
<comment type="caution">
    <text evidence="11">The sequence shown here is derived from an EMBL/GenBank/DDBJ whole genome shotgun (WGS) entry which is preliminary data.</text>
</comment>
<dbReference type="GO" id="GO:0005886">
    <property type="term" value="C:plasma membrane"/>
    <property type="evidence" value="ECO:0007669"/>
    <property type="project" value="UniProtKB-SubCell"/>
</dbReference>
<dbReference type="Gene3D" id="1.20.58.1040">
    <property type="match status" value="1"/>
</dbReference>
<dbReference type="SMART" id="SM00768">
    <property type="entry name" value="X8"/>
    <property type="match status" value="1"/>
</dbReference>
<keyword evidence="2" id="KW-1003">Cell membrane</keyword>
<feature type="chain" id="PRO_5025613768" evidence="9">
    <location>
        <begin position="24"/>
        <end position="128"/>
    </location>
</feature>
<dbReference type="PANTHER" id="PTHR31044">
    <property type="entry name" value="BETA-1,3 GLUCANASE"/>
    <property type="match status" value="1"/>
</dbReference>
<keyword evidence="7" id="KW-0325">Glycoprotein</keyword>
<protein>
    <submittedName>
        <fullName evidence="11">Putative glucan endo-1,3-beta-D-glucosidase</fullName>
    </submittedName>
</protein>
<keyword evidence="3" id="KW-0336">GPI-anchor</keyword>
<evidence type="ECO:0000256" key="9">
    <source>
        <dbReference type="SAM" id="SignalP"/>
    </source>
</evidence>
<keyword evidence="4 9" id="KW-0732">Signal</keyword>
<keyword evidence="5" id="KW-0472">Membrane</keyword>
<dbReference type="EMBL" id="WOCE01000012">
    <property type="protein sequence ID" value="KAE9603023.1"/>
    <property type="molecule type" value="Genomic_DNA"/>
</dbReference>
<reference evidence="12" key="1">
    <citation type="journal article" date="2020" name="Nat. Commun.">
        <title>Genome sequence of the cluster root forming white lupin.</title>
        <authorList>
            <person name="Hufnagel B."/>
            <person name="Marques A."/>
            <person name="Soriano A."/>
            <person name="Marques L."/>
            <person name="Divol F."/>
            <person name="Doumas P."/>
            <person name="Sallet E."/>
            <person name="Mancinotti D."/>
            <person name="Carrere S."/>
            <person name="Marande W."/>
            <person name="Arribat S."/>
            <person name="Keller J."/>
            <person name="Huneau C."/>
            <person name="Blein T."/>
            <person name="Aime D."/>
            <person name="Laguerre M."/>
            <person name="Taylor J."/>
            <person name="Schubert V."/>
            <person name="Nelson M."/>
            <person name="Geu-Flores F."/>
            <person name="Crespi M."/>
            <person name="Gallardo-Guerrero K."/>
            <person name="Delaux P.-M."/>
            <person name="Salse J."/>
            <person name="Berges H."/>
            <person name="Guyot R."/>
            <person name="Gouzy J."/>
            <person name="Peret B."/>
        </authorList>
    </citation>
    <scope>NUCLEOTIDE SEQUENCE [LARGE SCALE GENOMIC DNA]</scope>
    <source>
        <strain evidence="12">cv. Amiga</strain>
    </source>
</reference>
<comment type="subcellular location">
    <subcellularLocation>
        <location evidence="1">Cell membrane</location>
        <topology evidence="1">Lipid-anchor</topology>
        <topology evidence="1">GPI-anchor</topology>
    </subcellularLocation>
</comment>
<evidence type="ECO:0000256" key="4">
    <source>
        <dbReference type="ARBA" id="ARBA00022729"/>
    </source>
</evidence>
<dbReference type="OrthoDB" id="417697at2759"/>
<keyword evidence="8" id="KW-0449">Lipoprotein</keyword>
<evidence type="ECO:0000256" key="2">
    <source>
        <dbReference type="ARBA" id="ARBA00022475"/>
    </source>
</evidence>
<evidence type="ECO:0000256" key="8">
    <source>
        <dbReference type="ARBA" id="ARBA00023288"/>
    </source>
</evidence>
<dbReference type="PROSITE" id="PS51257">
    <property type="entry name" value="PROKAR_LIPOPROTEIN"/>
    <property type="match status" value="1"/>
</dbReference>
<keyword evidence="12" id="KW-1185">Reference proteome</keyword>
<proteinExistence type="predicted"/>
<name>A0A6A4PND5_LUPAL</name>
<dbReference type="InterPro" id="IPR012946">
    <property type="entry name" value="X8"/>
</dbReference>
<evidence type="ECO:0000256" key="1">
    <source>
        <dbReference type="ARBA" id="ARBA00004609"/>
    </source>
</evidence>
<evidence type="ECO:0000256" key="6">
    <source>
        <dbReference type="ARBA" id="ARBA00023157"/>
    </source>
</evidence>
<dbReference type="InterPro" id="IPR044788">
    <property type="entry name" value="X8_dom_prot"/>
</dbReference>
<dbReference type="GO" id="GO:0009506">
    <property type="term" value="C:plasmodesma"/>
    <property type="evidence" value="ECO:0007669"/>
    <property type="project" value="UniProtKB-ARBA"/>
</dbReference>
<keyword evidence="6" id="KW-1015">Disulfide bond</keyword>
<evidence type="ECO:0000256" key="3">
    <source>
        <dbReference type="ARBA" id="ARBA00022622"/>
    </source>
</evidence>
<dbReference type="Proteomes" id="UP000447434">
    <property type="component" value="Chromosome 12"/>
</dbReference>
<dbReference type="AlphaFoldDB" id="A0A6A4PND5"/>
<evidence type="ECO:0000313" key="12">
    <source>
        <dbReference type="Proteomes" id="UP000447434"/>
    </source>
</evidence>
<organism evidence="11 12">
    <name type="scientific">Lupinus albus</name>
    <name type="common">White lupine</name>
    <name type="synonym">Lupinus termis</name>
    <dbReference type="NCBI Taxonomy" id="3870"/>
    <lineage>
        <taxon>Eukaryota</taxon>
        <taxon>Viridiplantae</taxon>
        <taxon>Streptophyta</taxon>
        <taxon>Embryophyta</taxon>
        <taxon>Tracheophyta</taxon>
        <taxon>Spermatophyta</taxon>
        <taxon>Magnoliopsida</taxon>
        <taxon>eudicotyledons</taxon>
        <taxon>Gunneridae</taxon>
        <taxon>Pentapetalae</taxon>
        <taxon>rosids</taxon>
        <taxon>fabids</taxon>
        <taxon>Fabales</taxon>
        <taxon>Fabaceae</taxon>
        <taxon>Papilionoideae</taxon>
        <taxon>50 kb inversion clade</taxon>
        <taxon>genistoids sensu lato</taxon>
        <taxon>core genistoids</taxon>
        <taxon>Genisteae</taxon>
        <taxon>Lupinus</taxon>
    </lineage>
</organism>
<feature type="domain" description="X8" evidence="10">
    <location>
        <begin position="28"/>
        <end position="111"/>
    </location>
</feature>
<evidence type="ECO:0000256" key="5">
    <source>
        <dbReference type="ARBA" id="ARBA00023136"/>
    </source>
</evidence>
<dbReference type="Pfam" id="PF07983">
    <property type="entry name" value="X8"/>
    <property type="match status" value="1"/>
</dbReference>
<evidence type="ECO:0000256" key="7">
    <source>
        <dbReference type="ARBA" id="ARBA00023180"/>
    </source>
</evidence>
<sequence>MAAPKLVCSVLTIVACIIIGCSSVDGTTWCIITNSASPSMLQPHLDYACGHGADCSALQPGGSCYIPNDIYNHASYAFNSYYINMGRAPGSCYFGGTAQIISTDPSMNIHPSSSFNTTTIILLMDIII</sequence>
<evidence type="ECO:0000313" key="11">
    <source>
        <dbReference type="EMBL" id="KAE9603023.1"/>
    </source>
</evidence>
<dbReference type="GO" id="GO:0098552">
    <property type="term" value="C:side of membrane"/>
    <property type="evidence" value="ECO:0007669"/>
    <property type="project" value="UniProtKB-KW"/>
</dbReference>
<dbReference type="PANTHER" id="PTHR31044:SF52">
    <property type="entry name" value="OS01G0631500 PROTEIN"/>
    <property type="match status" value="1"/>
</dbReference>
<dbReference type="FunFam" id="1.20.58.1040:FF:000001">
    <property type="entry name" value="Glucan endo-1,3-beta-glucosidase 4"/>
    <property type="match status" value="1"/>
</dbReference>